<dbReference type="SUPFAM" id="SSF56235">
    <property type="entry name" value="N-terminal nucleophile aminohydrolases (Ntn hydrolases)"/>
    <property type="match status" value="1"/>
</dbReference>
<dbReference type="GO" id="GO:0051603">
    <property type="term" value="P:proteolysis involved in protein catabolic process"/>
    <property type="evidence" value="ECO:0007669"/>
    <property type="project" value="InterPro"/>
</dbReference>
<dbReference type="Gene3D" id="3.60.20.10">
    <property type="entry name" value="Glutamine Phosphoribosylpyrophosphate, subunit 1, domain 1"/>
    <property type="match status" value="1"/>
</dbReference>
<dbReference type="CDD" id="cd03760">
    <property type="entry name" value="proteasome_beta_type_4"/>
    <property type="match status" value="1"/>
</dbReference>
<dbReference type="PANTHER" id="PTHR32194">
    <property type="entry name" value="METALLOPROTEASE TLDD"/>
    <property type="match status" value="1"/>
</dbReference>
<dbReference type="Pfam" id="PF00227">
    <property type="entry name" value="Proteasome"/>
    <property type="match status" value="1"/>
</dbReference>
<proteinExistence type="predicted"/>
<evidence type="ECO:0000256" key="2">
    <source>
        <dbReference type="ARBA" id="ARBA00016157"/>
    </source>
</evidence>
<keyword evidence="9" id="KW-1185">Reference proteome</keyword>
<dbReference type="InterPro" id="IPR023333">
    <property type="entry name" value="Proteasome_suB-type"/>
</dbReference>
<keyword evidence="3" id="KW-0963">Cytoplasm</keyword>
<evidence type="ECO:0000313" key="9">
    <source>
        <dbReference type="Proteomes" id="UP000827092"/>
    </source>
</evidence>
<dbReference type="AlphaFoldDB" id="A0AAV6TR55"/>
<dbReference type="GO" id="GO:0005839">
    <property type="term" value="C:proteasome core complex"/>
    <property type="evidence" value="ECO:0007669"/>
    <property type="project" value="InterPro"/>
</dbReference>
<evidence type="ECO:0000256" key="7">
    <source>
        <dbReference type="ARBA" id="ARBA00026071"/>
    </source>
</evidence>
<gene>
    <name evidence="8" type="ORF">JTE90_002048</name>
</gene>
<dbReference type="GO" id="GO:0005634">
    <property type="term" value="C:nucleus"/>
    <property type="evidence" value="ECO:0007669"/>
    <property type="project" value="UniProtKB-SubCell"/>
</dbReference>
<keyword evidence="5" id="KW-0539">Nucleus</keyword>
<dbReference type="InterPro" id="IPR016295">
    <property type="entry name" value="Proteasome_beta4"/>
</dbReference>
<comment type="caution">
    <text evidence="8">The sequence shown here is derived from an EMBL/GenBank/DDBJ whole genome shotgun (WGS) entry which is preliminary data.</text>
</comment>
<protein>
    <recommendedName>
        <fullName evidence="2">Proteasome subunit beta type-4</fullName>
    </recommendedName>
</protein>
<keyword evidence="4" id="KW-0647">Proteasome</keyword>
<dbReference type="PIRSF" id="PIRSF001213">
    <property type="entry name" value="Psome_endopept_beta"/>
    <property type="match status" value="1"/>
</dbReference>
<comment type="function">
    <text evidence="6">Non-catalytic component of the proteasome, a multicatalytic proteinase complex which is characterized by its ability to cleave peptides with Arg, Phe, Tyr, Leu, and Glu adjacent to the leaving group at neutral or slightly basic pH. The proteasome has an ATP-dependent proteolytic activity.</text>
</comment>
<evidence type="ECO:0000313" key="8">
    <source>
        <dbReference type="EMBL" id="KAG8174216.1"/>
    </source>
</evidence>
<evidence type="ECO:0000256" key="5">
    <source>
        <dbReference type="ARBA" id="ARBA00023242"/>
    </source>
</evidence>
<dbReference type="PANTHER" id="PTHR32194:SF6">
    <property type="entry name" value="PROTEASOME SUBUNIT BETA"/>
    <property type="match status" value="1"/>
</dbReference>
<comment type="subunit">
    <text evidence="7">The 26S proteasome consists of a 20S proteasome core and two 19S regulatory subunits. The 20S proteasome core is composed of 28 subunits that are arranged in four stacked rings, resulting in a barrel-shaped structure. The two end rings are each formed by seven alpha subunits, and the two central rings are each formed by seven beta subunits. The catalytic chamber with the active sites is on the inside of the barrel.</text>
</comment>
<organism evidence="8 9">
    <name type="scientific">Oedothorax gibbosus</name>
    <dbReference type="NCBI Taxonomy" id="931172"/>
    <lineage>
        <taxon>Eukaryota</taxon>
        <taxon>Metazoa</taxon>
        <taxon>Ecdysozoa</taxon>
        <taxon>Arthropoda</taxon>
        <taxon>Chelicerata</taxon>
        <taxon>Arachnida</taxon>
        <taxon>Araneae</taxon>
        <taxon>Araneomorphae</taxon>
        <taxon>Entelegynae</taxon>
        <taxon>Araneoidea</taxon>
        <taxon>Linyphiidae</taxon>
        <taxon>Erigoninae</taxon>
        <taxon>Oedothorax</taxon>
    </lineage>
</organism>
<dbReference type="EMBL" id="JAFNEN010001287">
    <property type="protein sequence ID" value="KAG8174216.1"/>
    <property type="molecule type" value="Genomic_DNA"/>
</dbReference>
<accession>A0AAV6TR55</accession>
<evidence type="ECO:0000256" key="6">
    <source>
        <dbReference type="ARBA" id="ARBA00024953"/>
    </source>
</evidence>
<comment type="subcellular location">
    <subcellularLocation>
        <location evidence="1">Nucleus</location>
    </subcellularLocation>
</comment>
<name>A0AAV6TR55_9ARAC</name>
<sequence length="261" mass="29195">MELYNVAFSHGSCSSKLFAKDVDNMLPFTQNSNWNFTSNDGVRKATMRPIITGTSVLGIVFNGGVMVCADTLGSFGSMARFMKNERVLKVNDQIVLGAMGDFADFQYLSSVIEQQIINEECLNDGFNLKPKSLHSWLTRTMYNKRSKFEPLWNTYVVGGMQDGKPFLGLVDKIGTAFETPTIATGYGSYIAQPLLRSRVEENPDISEAEALELMKHCIRILYYRDARSFPKFTIGIVTNEGAKVVGPIEIDSDWRLAYYVG</sequence>
<dbReference type="Proteomes" id="UP000827092">
    <property type="component" value="Unassembled WGS sequence"/>
</dbReference>
<evidence type="ECO:0000256" key="4">
    <source>
        <dbReference type="ARBA" id="ARBA00022942"/>
    </source>
</evidence>
<dbReference type="InterPro" id="IPR029055">
    <property type="entry name" value="Ntn_hydrolases_N"/>
</dbReference>
<dbReference type="InterPro" id="IPR016050">
    <property type="entry name" value="Proteasome_bsu_CS"/>
</dbReference>
<reference evidence="8 9" key="1">
    <citation type="journal article" date="2022" name="Nat. Ecol. Evol.">
        <title>A masculinizing supergene underlies an exaggerated male reproductive morph in a spider.</title>
        <authorList>
            <person name="Hendrickx F."/>
            <person name="De Corte Z."/>
            <person name="Sonet G."/>
            <person name="Van Belleghem S.M."/>
            <person name="Kostlbacher S."/>
            <person name="Vangestel C."/>
        </authorList>
    </citation>
    <scope>NUCLEOTIDE SEQUENCE [LARGE SCALE GENOMIC DNA]</scope>
    <source>
        <strain evidence="8">W744_W776</strain>
    </source>
</reference>
<dbReference type="PROSITE" id="PS51476">
    <property type="entry name" value="PROTEASOME_BETA_2"/>
    <property type="match status" value="1"/>
</dbReference>
<dbReference type="PROSITE" id="PS00854">
    <property type="entry name" value="PROTEASOME_BETA_1"/>
    <property type="match status" value="1"/>
</dbReference>
<dbReference type="GO" id="GO:0005737">
    <property type="term" value="C:cytoplasm"/>
    <property type="evidence" value="ECO:0007669"/>
    <property type="project" value="TreeGrafter"/>
</dbReference>
<feature type="non-terminal residue" evidence="8">
    <location>
        <position position="261"/>
    </location>
</feature>
<dbReference type="InterPro" id="IPR001353">
    <property type="entry name" value="Proteasome_sua/b"/>
</dbReference>
<evidence type="ECO:0000256" key="3">
    <source>
        <dbReference type="ARBA" id="ARBA00022490"/>
    </source>
</evidence>
<evidence type="ECO:0000256" key="1">
    <source>
        <dbReference type="ARBA" id="ARBA00004123"/>
    </source>
</evidence>